<name>A0A673XIV1_SALTR</name>
<evidence type="ECO:0000256" key="2">
    <source>
        <dbReference type="PROSITE-ProRule" id="PRU00235"/>
    </source>
</evidence>
<reference evidence="4" key="1">
    <citation type="submission" date="2025-08" db="UniProtKB">
        <authorList>
            <consortium name="Ensembl"/>
        </authorList>
    </citation>
    <scope>IDENTIFICATION</scope>
</reference>
<feature type="compositionally biased region" description="Acidic residues" evidence="3">
    <location>
        <begin position="981"/>
        <end position="1097"/>
    </location>
</feature>
<keyword evidence="1" id="KW-0677">Repeat</keyword>
<dbReference type="InterPro" id="IPR000408">
    <property type="entry name" value="Reg_chr_condens"/>
</dbReference>
<accession>A0A673XIV1</accession>
<feature type="compositionally biased region" description="Basic and acidic residues" evidence="3">
    <location>
        <begin position="1098"/>
        <end position="1109"/>
    </location>
</feature>
<feature type="region of interest" description="Disordered" evidence="3">
    <location>
        <begin position="576"/>
        <end position="602"/>
    </location>
</feature>
<dbReference type="Ensembl" id="ENSSTUT00000022400.1">
    <property type="protein sequence ID" value="ENSSTUP00000021308.1"/>
    <property type="gene ID" value="ENSSTUG00000009393.1"/>
</dbReference>
<feature type="repeat" description="RCC1" evidence="2">
    <location>
        <begin position="57"/>
        <end position="108"/>
    </location>
</feature>
<dbReference type="InterPro" id="IPR009091">
    <property type="entry name" value="RCC1/BLIP-II"/>
</dbReference>
<feature type="compositionally biased region" description="Acidic residues" evidence="3">
    <location>
        <begin position="946"/>
        <end position="965"/>
    </location>
</feature>
<feature type="compositionally biased region" description="Low complexity" evidence="3">
    <location>
        <begin position="751"/>
        <end position="780"/>
    </location>
</feature>
<organism evidence="4 5">
    <name type="scientific">Salmo trutta</name>
    <name type="common">Brown trout</name>
    <dbReference type="NCBI Taxonomy" id="8032"/>
    <lineage>
        <taxon>Eukaryota</taxon>
        <taxon>Metazoa</taxon>
        <taxon>Chordata</taxon>
        <taxon>Craniata</taxon>
        <taxon>Vertebrata</taxon>
        <taxon>Euteleostomi</taxon>
        <taxon>Actinopterygii</taxon>
        <taxon>Neopterygii</taxon>
        <taxon>Teleostei</taxon>
        <taxon>Protacanthopterygii</taxon>
        <taxon>Salmoniformes</taxon>
        <taxon>Salmonidae</taxon>
        <taxon>Salmoninae</taxon>
        <taxon>Salmo</taxon>
    </lineage>
</organism>
<dbReference type="Pfam" id="PF00415">
    <property type="entry name" value="RCC1"/>
    <property type="match status" value="5"/>
</dbReference>
<feature type="compositionally biased region" description="Basic and acidic residues" evidence="3">
    <location>
        <begin position="1121"/>
        <end position="1131"/>
    </location>
</feature>
<feature type="compositionally biased region" description="Basic and acidic residues" evidence="3">
    <location>
        <begin position="817"/>
        <end position="828"/>
    </location>
</feature>
<dbReference type="PANTHER" id="PTHR22872:SF9">
    <property type="entry name" value="X-LINKED RETINITIS PIGMENTOSA GTPASE REGULATOR"/>
    <property type="match status" value="1"/>
</dbReference>
<feature type="repeat" description="RCC1" evidence="2">
    <location>
        <begin position="192"/>
        <end position="244"/>
    </location>
</feature>
<dbReference type="AlphaFoldDB" id="A0A673XIV1"/>
<dbReference type="PROSITE" id="PS50012">
    <property type="entry name" value="RCC1_3"/>
    <property type="match status" value="6"/>
</dbReference>
<feature type="repeat" description="RCC1" evidence="2">
    <location>
        <begin position="15"/>
        <end position="56"/>
    </location>
</feature>
<dbReference type="Proteomes" id="UP000472277">
    <property type="component" value="Chromosome 6"/>
</dbReference>
<evidence type="ECO:0000256" key="3">
    <source>
        <dbReference type="SAM" id="MobiDB-lite"/>
    </source>
</evidence>
<dbReference type="PRINTS" id="PR00633">
    <property type="entry name" value="RCCNDNSATION"/>
</dbReference>
<feature type="compositionally biased region" description="Acidic residues" evidence="3">
    <location>
        <begin position="910"/>
        <end position="934"/>
    </location>
</feature>
<dbReference type="PROSITE" id="PS00626">
    <property type="entry name" value="RCC1_2"/>
    <property type="match status" value="2"/>
</dbReference>
<dbReference type="InterPro" id="IPR051625">
    <property type="entry name" value="Signaling_Regulatory_Domain"/>
</dbReference>
<keyword evidence="5" id="KW-1185">Reference proteome</keyword>
<dbReference type="FunCoup" id="A0A673XIV1">
    <property type="interactions" value="3"/>
</dbReference>
<feature type="repeat" description="RCC1" evidence="2">
    <location>
        <begin position="109"/>
        <end position="161"/>
    </location>
</feature>
<feature type="compositionally biased region" description="Acidic residues" evidence="3">
    <location>
        <begin position="1110"/>
        <end position="1120"/>
    </location>
</feature>
<feature type="repeat" description="RCC1" evidence="2">
    <location>
        <begin position="244"/>
        <end position="296"/>
    </location>
</feature>
<feature type="compositionally biased region" description="Polar residues" evidence="3">
    <location>
        <begin position="424"/>
        <end position="439"/>
    </location>
</feature>
<feature type="region of interest" description="Disordered" evidence="3">
    <location>
        <begin position="740"/>
        <end position="1165"/>
    </location>
</feature>
<gene>
    <name evidence="4" type="primary">RPGR</name>
</gene>
<feature type="compositionally biased region" description="Acidic residues" evidence="3">
    <location>
        <begin position="877"/>
        <end position="902"/>
    </location>
</feature>
<reference evidence="4" key="2">
    <citation type="submission" date="2025-09" db="UniProtKB">
        <authorList>
            <consortium name="Ensembl"/>
        </authorList>
    </citation>
    <scope>IDENTIFICATION</scope>
</reference>
<dbReference type="GeneTree" id="ENSGT00940000159616"/>
<dbReference type="InParanoid" id="A0A673XIV1"/>
<dbReference type="OMA" id="GKYQETG"/>
<dbReference type="Gene3D" id="2.130.10.30">
    <property type="entry name" value="Regulator of chromosome condensation 1/beta-lactamase-inhibitor protein II"/>
    <property type="match status" value="1"/>
</dbReference>
<feature type="compositionally biased region" description="Basic and acidic residues" evidence="3">
    <location>
        <begin position="701"/>
        <end position="718"/>
    </location>
</feature>
<feature type="region of interest" description="Disordered" evidence="3">
    <location>
        <begin position="500"/>
        <end position="561"/>
    </location>
</feature>
<dbReference type="PANTHER" id="PTHR22872">
    <property type="entry name" value="BTK-BINDING PROTEIN-RELATED"/>
    <property type="match status" value="1"/>
</dbReference>
<evidence type="ECO:0000313" key="5">
    <source>
        <dbReference type="Proteomes" id="UP000472277"/>
    </source>
</evidence>
<dbReference type="SUPFAM" id="SSF50985">
    <property type="entry name" value="RCC1/BLIP-II"/>
    <property type="match status" value="1"/>
</dbReference>
<sequence length="1165" mass="127500">FTSVTENNVTRKKTGAVFTFGKSKFADNVPSKFWLKNDVPLKIACGDEHTALITENGKLFMFGSNNWGQLGLGSKTMVNKPTCVKALKSEKVRLAACGRNHTIVYTSRGNVYSTGGNNEGQLGLGDCEERTAFQLVDFFSSHGPIKMLAAGSNTSAALTGKTLPCTNLLSTVYISVAPPHLVFRISFVTVDGGLYTFGERDSGKLGLATGQLDGHCVPQLVKGITDQVTQVACGGGHTVAVTEENLYTFGLGQFGQLGQGTFIFEARLPRAVDHFRKGRVRQVMCGENHTAVITDNGLLYTFGDGRHGKLGLGEENFTNQFKPTLCPRFLKYNVQAVTCGGCHMLVLAKPRDKSYQEVTLEENDVTEDYLEKSYTELLGDTLTSTPATLNSSLSARVRRRERERSPEQFGLMFRTLPPLMSGHLNTSAPLPVSSQTIPSSLPPKELTNRKVHNDSSAVENVMDNESVKDLGDTTDFLNMTHVMKMDPSDKTLTLSPVQKRKGKLVKGHGKAGEQPELCTPRRVEPTPRGALPTELLRSSSDRSLVVEKRPRHRAAQGKGSGKENLVVALEAIKHAEPKAGPAKPSSIGDISKAKSKPCPSAQKKQLLAVERKVRERFVVDSKAIQIKGAAKGQSAEVKKTLLEVNPISTKVKSQHVAVRRTPDRKSGRHSQGLKLTDALPVDKTAETDLVSEVPQKTTNENTERGKSKPKTEQPERTPLRSLLTGVSSLGSGVGLVAARQFGSPSDSESVRSQSRAQRFSRQSAEDAQSSWSQSSASMASEPGGKRTAVRINIIPAPGNSDQGVEEEQCRSYSGLPDNRRQEERRGEESGDETGSSDDQTPAKQESEGEEEESEGGVGTRRVESGGGKEVAKSRDEVTDEEDREEEEDRGISELEEESEGGDEQCKTETDQGEESELEDAEKEESGLEEEEEGDGTSSPVGGEGESVGEEEEEGEGESKEEEESGEVSHSDTESKSKESNYEEEDEEEGEEEDESVGSVEEEDENEADSGTEAEEEGEEESGTAEEREEENKSEEEEAEEEEEAREEEESEDEDEAGEEESEDDEEEEPGEEEESEDDEEDEEPGEEEESEGEEEKEGNEAREEESKHDEEEEEEEEEEVVDKRKANKGQESHQNAAARGNGSKQRSGKGEEFWDNVLPQYLNLK</sequence>
<feature type="compositionally biased region" description="Basic residues" evidence="3">
    <location>
        <begin position="500"/>
        <end position="509"/>
    </location>
</feature>
<feature type="compositionally biased region" description="Basic and acidic residues" evidence="3">
    <location>
        <begin position="966"/>
        <end position="980"/>
    </location>
</feature>
<evidence type="ECO:0000256" key="1">
    <source>
        <dbReference type="ARBA" id="ARBA00022737"/>
    </source>
</evidence>
<proteinExistence type="predicted"/>
<feature type="repeat" description="RCC1" evidence="2">
    <location>
        <begin position="297"/>
        <end position="350"/>
    </location>
</feature>
<feature type="region of interest" description="Disordered" evidence="3">
    <location>
        <begin position="424"/>
        <end position="449"/>
    </location>
</feature>
<protein>
    <submittedName>
        <fullName evidence="4">Retinitis pigmentosa GTPase regulator b</fullName>
    </submittedName>
</protein>
<evidence type="ECO:0000313" key="4">
    <source>
        <dbReference type="Ensembl" id="ENSSTUP00000021308.1"/>
    </source>
</evidence>
<feature type="region of interest" description="Disordered" evidence="3">
    <location>
        <begin position="649"/>
        <end position="726"/>
    </location>
</feature>